<evidence type="ECO:0000313" key="4">
    <source>
        <dbReference type="Proteomes" id="UP001183777"/>
    </source>
</evidence>
<evidence type="ECO:0000313" key="3">
    <source>
        <dbReference type="EMBL" id="MDT0429188.1"/>
    </source>
</evidence>
<feature type="region of interest" description="Disordered" evidence="1">
    <location>
        <begin position="37"/>
        <end position="66"/>
    </location>
</feature>
<evidence type="ECO:0000256" key="2">
    <source>
        <dbReference type="SAM" id="SignalP"/>
    </source>
</evidence>
<keyword evidence="2" id="KW-0732">Signal</keyword>
<feature type="chain" id="PRO_5046353593" description="Secreted protein/lipoprotein" evidence="2">
    <location>
        <begin position="31"/>
        <end position="204"/>
    </location>
</feature>
<keyword evidence="4" id="KW-1185">Reference proteome</keyword>
<accession>A0ABU2RK19</accession>
<gene>
    <name evidence="3" type="ORF">RM649_16260</name>
</gene>
<sequence>MVTTFRQARLEAGALALCTVALVGALTACGGDDGATDAKPPAAAPATSATPPGAPTGPASPADPAAAGRAAALEVYSAMWAERTKAYRQASSEGTDLERYAALDALRGFERDLSRMKENDTVFRGELRHAPEVTVVRADARPPTATVEDCVDLSRWRILDTTTGWPIPLPSGQPLRQVATATVERGDGGRWMVTEYTADTTRTC</sequence>
<evidence type="ECO:0000256" key="1">
    <source>
        <dbReference type="SAM" id="MobiDB-lite"/>
    </source>
</evidence>
<comment type="caution">
    <text evidence="3">The sequence shown here is derived from an EMBL/GenBank/DDBJ whole genome shotgun (WGS) entry which is preliminary data.</text>
</comment>
<name>A0ABU2RK19_9ACTN</name>
<organism evidence="3 4">
    <name type="scientific">Streptomyces salyersiae</name>
    <dbReference type="NCBI Taxonomy" id="3075530"/>
    <lineage>
        <taxon>Bacteria</taxon>
        <taxon>Bacillati</taxon>
        <taxon>Actinomycetota</taxon>
        <taxon>Actinomycetes</taxon>
        <taxon>Kitasatosporales</taxon>
        <taxon>Streptomycetaceae</taxon>
        <taxon>Streptomyces</taxon>
    </lineage>
</organism>
<dbReference type="RefSeq" id="WP_200695368.1">
    <property type="nucleotide sequence ID" value="NZ_JAVREX010000006.1"/>
</dbReference>
<dbReference type="Proteomes" id="UP001183777">
    <property type="component" value="Unassembled WGS sequence"/>
</dbReference>
<reference evidence="4" key="1">
    <citation type="submission" date="2023-07" db="EMBL/GenBank/DDBJ databases">
        <title>30 novel species of actinomycetes from the DSMZ collection.</title>
        <authorList>
            <person name="Nouioui I."/>
        </authorList>
    </citation>
    <scope>NUCLEOTIDE SEQUENCE [LARGE SCALE GENOMIC DNA]</scope>
    <source>
        <strain evidence="4">DSM 41770</strain>
    </source>
</reference>
<dbReference type="EMBL" id="JAVREX010000006">
    <property type="protein sequence ID" value="MDT0429188.1"/>
    <property type="molecule type" value="Genomic_DNA"/>
</dbReference>
<protein>
    <recommendedName>
        <fullName evidence="5">Secreted protein/lipoprotein</fullName>
    </recommendedName>
</protein>
<proteinExistence type="predicted"/>
<dbReference type="PROSITE" id="PS51257">
    <property type="entry name" value="PROKAR_LIPOPROTEIN"/>
    <property type="match status" value="1"/>
</dbReference>
<feature type="signal peptide" evidence="2">
    <location>
        <begin position="1"/>
        <end position="30"/>
    </location>
</feature>
<evidence type="ECO:0008006" key="5">
    <source>
        <dbReference type="Google" id="ProtNLM"/>
    </source>
</evidence>